<dbReference type="SUPFAM" id="SSF46894">
    <property type="entry name" value="C-terminal effector domain of the bipartite response regulators"/>
    <property type="match status" value="1"/>
</dbReference>
<dbReference type="AlphaFoldDB" id="A0AB35T607"/>
<protein>
    <submittedName>
        <fullName evidence="5">LuxR C-terminal-related transcriptional regulator</fullName>
    </submittedName>
</protein>
<dbReference type="GO" id="GO:0003677">
    <property type="term" value="F:DNA binding"/>
    <property type="evidence" value="ECO:0007669"/>
    <property type="project" value="UniProtKB-KW"/>
</dbReference>
<dbReference type="SMART" id="SM00421">
    <property type="entry name" value="HTH_LUXR"/>
    <property type="match status" value="1"/>
</dbReference>
<dbReference type="PANTHER" id="PTHR43214">
    <property type="entry name" value="TWO-COMPONENT RESPONSE REGULATOR"/>
    <property type="match status" value="1"/>
</dbReference>
<dbReference type="Gene3D" id="3.40.50.2300">
    <property type="match status" value="1"/>
</dbReference>
<sequence>MTNFRLMLVTSRPIIRAVFGVFGQIGHRNLEVKHVSMTPQELSAIYDAPAMTAAVVDAVPDPMAAIEACNELSFRCPDLPFLVLVTCNRSLGSYHLQALIEAGTAGILGPSVTPQEILSAIDQITHGHVVFQLEAGASLSLSEILAIRSKTNGSLSRAEEEAHLLHLVSLGLSDQEISERLRISAPTVRRRIERLRNTTGARNRTELAAWAGMHGFYASGYVS</sequence>
<evidence type="ECO:0000259" key="4">
    <source>
        <dbReference type="PROSITE" id="PS50043"/>
    </source>
</evidence>
<comment type="caution">
    <text evidence="5">The sequence shown here is derived from an EMBL/GenBank/DDBJ whole genome shotgun (WGS) entry which is preliminary data.</text>
</comment>
<dbReference type="InterPro" id="IPR000792">
    <property type="entry name" value="Tscrpt_reg_LuxR_C"/>
</dbReference>
<evidence type="ECO:0000313" key="5">
    <source>
        <dbReference type="EMBL" id="MDX5895309.1"/>
    </source>
</evidence>
<dbReference type="PANTHER" id="PTHR43214:SF24">
    <property type="entry name" value="TRANSCRIPTIONAL REGULATORY PROTEIN NARL-RELATED"/>
    <property type="match status" value="1"/>
</dbReference>
<dbReference type="EMBL" id="JAWXXX010000002">
    <property type="protein sequence ID" value="MDX5895309.1"/>
    <property type="molecule type" value="Genomic_DNA"/>
</dbReference>
<proteinExistence type="predicted"/>
<dbReference type="PROSITE" id="PS50043">
    <property type="entry name" value="HTH_LUXR_2"/>
    <property type="match status" value="1"/>
</dbReference>
<keyword evidence="2" id="KW-0238">DNA-binding</keyword>
<dbReference type="Proteomes" id="UP001281130">
    <property type="component" value="Unassembled WGS sequence"/>
</dbReference>
<dbReference type="CDD" id="cd06170">
    <property type="entry name" value="LuxR_C_like"/>
    <property type="match status" value="1"/>
</dbReference>
<evidence type="ECO:0000256" key="2">
    <source>
        <dbReference type="ARBA" id="ARBA00023125"/>
    </source>
</evidence>
<dbReference type="RefSeq" id="WP_143533757.1">
    <property type="nucleotide sequence ID" value="NZ_JAWXXX010000002.1"/>
</dbReference>
<evidence type="ECO:0000256" key="3">
    <source>
        <dbReference type="ARBA" id="ARBA00023163"/>
    </source>
</evidence>
<evidence type="ECO:0000256" key="1">
    <source>
        <dbReference type="ARBA" id="ARBA00023015"/>
    </source>
</evidence>
<dbReference type="InterPro" id="IPR016032">
    <property type="entry name" value="Sig_transdc_resp-reg_C-effctor"/>
</dbReference>
<name>A0AB35T607_RUBRA</name>
<organism evidence="5 6">
    <name type="scientific">Rubrobacter radiotolerans</name>
    <name type="common">Arthrobacter radiotolerans</name>
    <dbReference type="NCBI Taxonomy" id="42256"/>
    <lineage>
        <taxon>Bacteria</taxon>
        <taxon>Bacillati</taxon>
        <taxon>Actinomycetota</taxon>
        <taxon>Rubrobacteria</taxon>
        <taxon>Rubrobacterales</taxon>
        <taxon>Rubrobacteraceae</taxon>
        <taxon>Rubrobacter</taxon>
    </lineage>
</organism>
<dbReference type="InterPro" id="IPR039420">
    <property type="entry name" value="WalR-like"/>
</dbReference>
<keyword evidence="1" id="KW-0805">Transcription regulation</keyword>
<dbReference type="GO" id="GO:0006355">
    <property type="term" value="P:regulation of DNA-templated transcription"/>
    <property type="evidence" value="ECO:0007669"/>
    <property type="project" value="InterPro"/>
</dbReference>
<feature type="domain" description="HTH luxR-type" evidence="4">
    <location>
        <begin position="148"/>
        <end position="215"/>
    </location>
</feature>
<dbReference type="Pfam" id="PF13384">
    <property type="entry name" value="HTH_23"/>
    <property type="match status" value="1"/>
</dbReference>
<reference evidence="5" key="1">
    <citation type="submission" date="2023-11" db="EMBL/GenBank/DDBJ databases">
        <title>MicrobeMod: A computational toolkit for identifying prokaryotic methylation and restriction-modification with nanopore sequencing.</title>
        <authorList>
            <person name="Crits-Christoph A."/>
            <person name="Kang S.C."/>
            <person name="Lee H."/>
            <person name="Ostrov N."/>
        </authorList>
    </citation>
    <scope>NUCLEOTIDE SEQUENCE</scope>
    <source>
        <strain evidence="5">ATCC 51242</strain>
    </source>
</reference>
<keyword evidence="3" id="KW-0804">Transcription</keyword>
<accession>A0AB35T607</accession>
<evidence type="ECO:0000313" key="6">
    <source>
        <dbReference type="Proteomes" id="UP001281130"/>
    </source>
</evidence>
<gene>
    <name evidence="5" type="ORF">SIL72_14875</name>
</gene>